<evidence type="ECO:0000256" key="7">
    <source>
        <dbReference type="SAM" id="Phobius"/>
    </source>
</evidence>
<comment type="similarity">
    <text evidence="5">Belongs to the SAT4 family.</text>
</comment>
<feature type="transmembrane region" description="Helical" evidence="7">
    <location>
        <begin position="54"/>
        <end position="76"/>
    </location>
</feature>
<evidence type="ECO:0000256" key="4">
    <source>
        <dbReference type="ARBA" id="ARBA00023136"/>
    </source>
</evidence>
<dbReference type="InterPro" id="IPR049326">
    <property type="entry name" value="Rhodopsin_dom_fungi"/>
</dbReference>
<reference evidence="9" key="2">
    <citation type="submission" date="2023-06" db="EMBL/GenBank/DDBJ databases">
        <authorList>
            <consortium name="Lawrence Berkeley National Laboratory"/>
            <person name="Haridas S."/>
            <person name="Hensen N."/>
            <person name="Bonometti L."/>
            <person name="Westerberg I."/>
            <person name="Brannstrom I.O."/>
            <person name="Guillou S."/>
            <person name="Cros-Aarteil S."/>
            <person name="Calhoun S."/>
            <person name="Kuo A."/>
            <person name="Mondo S."/>
            <person name="Pangilinan J."/>
            <person name="Riley R."/>
            <person name="LaButti K."/>
            <person name="Andreopoulos B."/>
            <person name="Lipzen A."/>
            <person name="Chen C."/>
            <person name="Yanf M."/>
            <person name="Daum C."/>
            <person name="Ng V."/>
            <person name="Clum A."/>
            <person name="Steindorff A."/>
            <person name="Ohm R."/>
            <person name="Martin F."/>
            <person name="Silar P."/>
            <person name="Natvig D."/>
            <person name="Lalanne C."/>
            <person name="Gautier V."/>
            <person name="Ament-velasquez S.L."/>
            <person name="Kruys A."/>
            <person name="Hutchinson M.I."/>
            <person name="Powell A.J."/>
            <person name="Barry K."/>
            <person name="Miller A.N."/>
            <person name="Grigoriev I.V."/>
            <person name="Debuchy R."/>
            <person name="Gladieux P."/>
            <person name="Thoren M.H."/>
            <person name="Johannesson H."/>
        </authorList>
    </citation>
    <scope>NUCLEOTIDE SEQUENCE</scope>
    <source>
        <strain evidence="9">CBS 232.78</strain>
    </source>
</reference>
<keyword evidence="3 7" id="KW-1133">Transmembrane helix</keyword>
<feature type="transmembrane region" description="Helical" evidence="7">
    <location>
        <begin position="211"/>
        <end position="231"/>
    </location>
</feature>
<feature type="transmembrane region" description="Helical" evidence="7">
    <location>
        <begin position="176"/>
        <end position="199"/>
    </location>
</feature>
<dbReference type="Pfam" id="PF20684">
    <property type="entry name" value="Fung_rhodopsin"/>
    <property type="match status" value="1"/>
</dbReference>
<comment type="caution">
    <text evidence="9">The sequence shown here is derived from an EMBL/GenBank/DDBJ whole genome shotgun (WGS) entry which is preliminary data.</text>
</comment>
<evidence type="ECO:0000256" key="5">
    <source>
        <dbReference type="ARBA" id="ARBA00038359"/>
    </source>
</evidence>
<evidence type="ECO:0000256" key="1">
    <source>
        <dbReference type="ARBA" id="ARBA00004141"/>
    </source>
</evidence>
<feature type="transmembrane region" description="Helical" evidence="7">
    <location>
        <begin position="20"/>
        <end position="42"/>
    </location>
</feature>
<evidence type="ECO:0000313" key="9">
    <source>
        <dbReference type="EMBL" id="KAK3368483.1"/>
    </source>
</evidence>
<dbReference type="PANTHER" id="PTHR33048:SF123">
    <property type="entry name" value="INTEGRAL MEMBRANE PROTEIN"/>
    <property type="match status" value="1"/>
</dbReference>
<organism evidence="9 10">
    <name type="scientific">Podospora didyma</name>
    <dbReference type="NCBI Taxonomy" id="330526"/>
    <lineage>
        <taxon>Eukaryota</taxon>
        <taxon>Fungi</taxon>
        <taxon>Dikarya</taxon>
        <taxon>Ascomycota</taxon>
        <taxon>Pezizomycotina</taxon>
        <taxon>Sordariomycetes</taxon>
        <taxon>Sordariomycetidae</taxon>
        <taxon>Sordariales</taxon>
        <taxon>Podosporaceae</taxon>
        <taxon>Podospora</taxon>
    </lineage>
</organism>
<dbReference type="EMBL" id="JAULSW010000010">
    <property type="protein sequence ID" value="KAK3368483.1"/>
    <property type="molecule type" value="Genomic_DNA"/>
</dbReference>
<reference evidence="9" key="1">
    <citation type="journal article" date="2023" name="Mol. Phylogenet. Evol.">
        <title>Genome-scale phylogeny and comparative genomics of the fungal order Sordariales.</title>
        <authorList>
            <person name="Hensen N."/>
            <person name="Bonometti L."/>
            <person name="Westerberg I."/>
            <person name="Brannstrom I.O."/>
            <person name="Guillou S."/>
            <person name="Cros-Aarteil S."/>
            <person name="Calhoun S."/>
            <person name="Haridas S."/>
            <person name="Kuo A."/>
            <person name="Mondo S."/>
            <person name="Pangilinan J."/>
            <person name="Riley R."/>
            <person name="LaButti K."/>
            <person name="Andreopoulos B."/>
            <person name="Lipzen A."/>
            <person name="Chen C."/>
            <person name="Yan M."/>
            <person name="Daum C."/>
            <person name="Ng V."/>
            <person name="Clum A."/>
            <person name="Steindorff A."/>
            <person name="Ohm R.A."/>
            <person name="Martin F."/>
            <person name="Silar P."/>
            <person name="Natvig D.O."/>
            <person name="Lalanne C."/>
            <person name="Gautier V."/>
            <person name="Ament-Velasquez S.L."/>
            <person name="Kruys A."/>
            <person name="Hutchinson M.I."/>
            <person name="Powell A.J."/>
            <person name="Barry K."/>
            <person name="Miller A.N."/>
            <person name="Grigoriev I.V."/>
            <person name="Debuchy R."/>
            <person name="Gladieux P."/>
            <person name="Hiltunen Thoren M."/>
            <person name="Johannesson H."/>
        </authorList>
    </citation>
    <scope>NUCLEOTIDE SEQUENCE</scope>
    <source>
        <strain evidence="9">CBS 232.78</strain>
    </source>
</reference>
<evidence type="ECO:0000256" key="3">
    <source>
        <dbReference type="ARBA" id="ARBA00022989"/>
    </source>
</evidence>
<dbReference type="GO" id="GO:0016020">
    <property type="term" value="C:membrane"/>
    <property type="evidence" value="ECO:0007669"/>
    <property type="project" value="UniProtKB-SubCell"/>
</dbReference>
<dbReference type="PANTHER" id="PTHR33048">
    <property type="entry name" value="PTH11-LIKE INTEGRAL MEMBRANE PROTEIN (AFU_ORTHOLOGUE AFUA_5G11245)"/>
    <property type="match status" value="1"/>
</dbReference>
<feature type="transmembrane region" description="Helical" evidence="7">
    <location>
        <begin position="251"/>
        <end position="270"/>
    </location>
</feature>
<name>A0AAE0K1T5_9PEZI</name>
<proteinExistence type="inferred from homology"/>
<protein>
    <recommendedName>
        <fullName evidence="8">Rhodopsin domain-containing protein</fullName>
    </recommendedName>
</protein>
<feature type="region of interest" description="Disordered" evidence="6">
    <location>
        <begin position="339"/>
        <end position="381"/>
    </location>
</feature>
<dbReference type="Proteomes" id="UP001285441">
    <property type="component" value="Unassembled WGS sequence"/>
</dbReference>
<feature type="transmembrane region" description="Helical" evidence="7">
    <location>
        <begin position="133"/>
        <end position="156"/>
    </location>
</feature>
<evidence type="ECO:0000259" key="8">
    <source>
        <dbReference type="Pfam" id="PF20684"/>
    </source>
</evidence>
<sequence length="381" mass="42014">MSSPNATASESYLQESRVPQALVVIVLCPTMAVGFVILRLYTRKFLLKRVFCDDYSIIAAAVLSVVLSVFMVIAFVNGSGRHIQALTQEQKILQSRISPSVHLNYLAAHMFLKLSIVLSYVRISVMAFERRLCYVLISLVGLSYLVLLSVSLARCIPFQAIWTPDIPGATCLNTTMLFFAGQGHCLAMDLIILVVPLFILRHLSAPWRQRVLLVIVVGFGGIACIAGALRLQVLRISTTSPDKTWDSFFSAIYGAIEVNSGIACACVVTFRPLFRRWWWFSGAEAEESHMSSGLPQPKRRRHVIDRNRIPTIDSAPVLTLSDDAELALDKNSVAASYPKREVNGVTSVTEDEDWRSADSTTVCGRSNEGPQHSGVNGPLPK</sequence>
<comment type="subcellular location">
    <subcellularLocation>
        <location evidence="1">Membrane</location>
        <topology evidence="1">Multi-pass membrane protein</topology>
    </subcellularLocation>
</comment>
<evidence type="ECO:0000313" key="10">
    <source>
        <dbReference type="Proteomes" id="UP001285441"/>
    </source>
</evidence>
<feature type="transmembrane region" description="Helical" evidence="7">
    <location>
        <begin position="103"/>
        <end position="121"/>
    </location>
</feature>
<feature type="domain" description="Rhodopsin" evidence="8">
    <location>
        <begin position="38"/>
        <end position="276"/>
    </location>
</feature>
<accession>A0AAE0K1T5</accession>
<keyword evidence="2 7" id="KW-0812">Transmembrane</keyword>
<evidence type="ECO:0000256" key="2">
    <source>
        <dbReference type="ARBA" id="ARBA00022692"/>
    </source>
</evidence>
<keyword evidence="10" id="KW-1185">Reference proteome</keyword>
<gene>
    <name evidence="9" type="ORF">B0H63DRAFT_488550</name>
</gene>
<dbReference type="InterPro" id="IPR052337">
    <property type="entry name" value="SAT4-like"/>
</dbReference>
<evidence type="ECO:0000256" key="6">
    <source>
        <dbReference type="SAM" id="MobiDB-lite"/>
    </source>
</evidence>
<keyword evidence="4 7" id="KW-0472">Membrane</keyword>
<feature type="compositionally biased region" description="Polar residues" evidence="6">
    <location>
        <begin position="357"/>
        <end position="374"/>
    </location>
</feature>
<dbReference type="AlphaFoldDB" id="A0AAE0K1T5"/>